<dbReference type="GO" id="GO:0015205">
    <property type="term" value="F:nucleobase transmembrane transporter activity"/>
    <property type="evidence" value="ECO:0007669"/>
    <property type="project" value="TreeGrafter"/>
</dbReference>
<comment type="caution">
    <text evidence="8">The sequence shown here is derived from an EMBL/GenBank/DDBJ whole genome shotgun (WGS) entry which is preliminary data.</text>
</comment>
<feature type="transmembrane region" description="Helical" evidence="7">
    <location>
        <begin position="371"/>
        <end position="394"/>
    </location>
</feature>
<gene>
    <name evidence="8" type="primary">DAL4_1</name>
    <name evidence="8" type="ORF">LSUE1_G001027</name>
</gene>
<dbReference type="OrthoDB" id="2018619at2759"/>
<evidence type="ECO:0000256" key="2">
    <source>
        <dbReference type="ARBA" id="ARBA00008974"/>
    </source>
</evidence>
<evidence type="ECO:0000313" key="8">
    <source>
        <dbReference type="EMBL" id="TVY84788.1"/>
    </source>
</evidence>
<keyword evidence="5 7" id="KW-0472">Membrane</keyword>
<proteinExistence type="inferred from homology"/>
<dbReference type="AlphaFoldDB" id="A0A8T9CGR3"/>
<dbReference type="Pfam" id="PF02133">
    <property type="entry name" value="Transp_cyt_pur"/>
    <property type="match status" value="1"/>
</dbReference>
<dbReference type="Gene3D" id="1.10.4160.10">
    <property type="entry name" value="Hydantoin permease"/>
    <property type="match status" value="1"/>
</dbReference>
<feature type="transmembrane region" description="Helical" evidence="7">
    <location>
        <begin position="522"/>
        <end position="543"/>
    </location>
</feature>
<feature type="transmembrane region" description="Helical" evidence="7">
    <location>
        <begin position="481"/>
        <end position="502"/>
    </location>
</feature>
<dbReference type="PANTHER" id="PTHR30618">
    <property type="entry name" value="NCS1 FAMILY PURINE/PYRIMIDINE TRANSPORTER"/>
    <property type="match status" value="1"/>
</dbReference>
<keyword evidence="4 7" id="KW-1133">Transmembrane helix</keyword>
<evidence type="ECO:0000256" key="5">
    <source>
        <dbReference type="ARBA" id="ARBA00023136"/>
    </source>
</evidence>
<dbReference type="EMBL" id="QGMK01000054">
    <property type="protein sequence ID" value="TVY84788.1"/>
    <property type="molecule type" value="Genomic_DNA"/>
</dbReference>
<dbReference type="InterPro" id="IPR045225">
    <property type="entry name" value="Uracil/uridine/allantoin_perm"/>
</dbReference>
<sequence length="607" mass="67260">MGVRLFSPHQWVHSMKTKIAAFNAATKSKGAFLKYIRLKIAIRAAVGHGQTKVILSFIECSIVESEPITDMLLDLLPTPSEKRTWRAWNYAFFYSSLAMDNWTLGSSLIGVGLTWWQAIVAILIAQVIGASASALNSRCAEMYHIGYPVVARSVFGMYGSFYAVGARAVLAAIYYSLKLYVGSSFVVNMLHAVFGTGFTSIPNHLPNSIGFTTQQMLAFFLYWLFHIPFVFLRPNQLKWLFTLKMCTMIPAMTGLFVFCMVTTGGNLGSGVLPSGVPISSTAWLFLYAINSSLGAHSTLITNQPDYSRWSKTRWSSIWTQLVFWPISVTISAAFGILSTAAINNAWGLKLWNQWDLLTAILDRYPNSGARFAVFLCATFWAILVLGTNVAANMIPLGSDLAMLLPRYMNMTRGQVLGLFLAWAICPWKIYASAATFTKFLSGYGLFMGGLTGVMVADYFLTRGNLFLEYLYDGRKTNPHYYYSRGWNVQAYIAYIAGFGIGFPGFCGNLGAKVSPTARELGYLGWLLAFTVSIVVYSLLCMFWPTQNQQLIKGLGLRREEKAMIADDFDFSRFDSLNNGPAGAMEVASDENTHDEKGLPSAPIVARL</sequence>
<evidence type="ECO:0000256" key="6">
    <source>
        <dbReference type="SAM" id="MobiDB-lite"/>
    </source>
</evidence>
<comment type="subcellular location">
    <subcellularLocation>
        <location evidence="1">Membrane</location>
        <topology evidence="1">Multi-pass membrane protein</topology>
    </subcellularLocation>
</comment>
<evidence type="ECO:0000256" key="1">
    <source>
        <dbReference type="ARBA" id="ARBA00004141"/>
    </source>
</evidence>
<feature type="transmembrane region" description="Helical" evidence="7">
    <location>
        <begin position="155"/>
        <end position="177"/>
    </location>
</feature>
<feature type="transmembrane region" description="Helical" evidence="7">
    <location>
        <begin position="321"/>
        <end position="342"/>
    </location>
</feature>
<dbReference type="InterPro" id="IPR001248">
    <property type="entry name" value="Pur-cyt_permease"/>
</dbReference>
<dbReference type="Proteomes" id="UP000469558">
    <property type="component" value="Unassembled WGS sequence"/>
</dbReference>
<dbReference type="GO" id="GO:0005886">
    <property type="term" value="C:plasma membrane"/>
    <property type="evidence" value="ECO:0007669"/>
    <property type="project" value="TreeGrafter"/>
</dbReference>
<keyword evidence="3 7" id="KW-0812">Transmembrane</keyword>
<keyword evidence="9" id="KW-1185">Reference proteome</keyword>
<reference evidence="8 9" key="1">
    <citation type="submission" date="2018-05" db="EMBL/GenBank/DDBJ databases">
        <title>Genome sequencing and assembly of the regulated plant pathogen Lachnellula willkommii and related sister species for the development of diagnostic species identification markers.</title>
        <authorList>
            <person name="Giroux E."/>
            <person name="Bilodeau G."/>
        </authorList>
    </citation>
    <scope>NUCLEOTIDE SEQUENCE [LARGE SCALE GENOMIC DNA]</scope>
    <source>
        <strain evidence="8 9">CBS 268.59</strain>
    </source>
</reference>
<evidence type="ECO:0000256" key="3">
    <source>
        <dbReference type="ARBA" id="ARBA00022692"/>
    </source>
</evidence>
<feature type="region of interest" description="Disordered" evidence="6">
    <location>
        <begin position="584"/>
        <end position="607"/>
    </location>
</feature>
<name>A0A8T9CGR3_9HELO</name>
<comment type="similarity">
    <text evidence="2">Belongs to the purine-cytosine permease (2.A.39) family.</text>
</comment>
<feature type="transmembrane region" description="Helical" evidence="7">
    <location>
        <begin position="439"/>
        <end position="460"/>
    </location>
</feature>
<protein>
    <submittedName>
        <fullName evidence="8">Allantoin permease</fullName>
    </submittedName>
</protein>
<accession>A0A8T9CGR3</accession>
<evidence type="ECO:0000256" key="4">
    <source>
        <dbReference type="ARBA" id="ARBA00022989"/>
    </source>
</evidence>
<evidence type="ECO:0000313" key="9">
    <source>
        <dbReference type="Proteomes" id="UP000469558"/>
    </source>
</evidence>
<organism evidence="8 9">
    <name type="scientific">Lachnellula suecica</name>
    <dbReference type="NCBI Taxonomy" id="602035"/>
    <lineage>
        <taxon>Eukaryota</taxon>
        <taxon>Fungi</taxon>
        <taxon>Dikarya</taxon>
        <taxon>Ascomycota</taxon>
        <taxon>Pezizomycotina</taxon>
        <taxon>Leotiomycetes</taxon>
        <taxon>Helotiales</taxon>
        <taxon>Lachnaceae</taxon>
        <taxon>Lachnellula</taxon>
    </lineage>
</organism>
<evidence type="ECO:0000256" key="7">
    <source>
        <dbReference type="SAM" id="Phobius"/>
    </source>
</evidence>
<dbReference type="PANTHER" id="PTHR30618:SF0">
    <property type="entry name" value="PURINE-URACIL PERMEASE NCS1"/>
    <property type="match status" value="1"/>
</dbReference>
<feature type="transmembrane region" description="Helical" evidence="7">
    <location>
        <begin position="415"/>
        <end position="433"/>
    </location>
</feature>
<feature type="transmembrane region" description="Helical" evidence="7">
    <location>
        <begin position="215"/>
        <end position="232"/>
    </location>
</feature>
<feature type="transmembrane region" description="Helical" evidence="7">
    <location>
        <begin position="115"/>
        <end position="135"/>
    </location>
</feature>